<accession>A0ABS5G9K1</accession>
<sequence length="196" mass="20913">MLLAATPDDPFCATSIGIRETLKAATAPAHRALDECLRQFDLATIAHYRRFLQASAAALLPLEQALERAGVAGMVDDWAERRRSEAIRADVAALHGSIAPVALSMPALDRPSVLGALYVLEGSRLGASYLLRVVAASADPRARGATRYLRHGAGKGLWRSFLGQLAQEPVTSSNQVRMIASAREVFAVFAMAMASA</sequence>
<dbReference type="EMBL" id="JAFCLK010000018">
    <property type="protein sequence ID" value="MBR1137954.1"/>
    <property type="molecule type" value="Genomic_DNA"/>
</dbReference>
<comment type="caution">
    <text evidence="1">The sequence shown here is derived from an EMBL/GenBank/DDBJ whole genome shotgun (WGS) entry which is preliminary data.</text>
</comment>
<keyword evidence="2" id="KW-1185">Reference proteome</keyword>
<dbReference type="CDD" id="cd19166">
    <property type="entry name" value="HemeO-bac"/>
    <property type="match status" value="1"/>
</dbReference>
<organism evidence="1 2">
    <name type="scientific">Bradyrhizobium denitrificans</name>
    <dbReference type="NCBI Taxonomy" id="2734912"/>
    <lineage>
        <taxon>Bacteria</taxon>
        <taxon>Pseudomonadati</taxon>
        <taxon>Pseudomonadota</taxon>
        <taxon>Alphaproteobacteria</taxon>
        <taxon>Hyphomicrobiales</taxon>
        <taxon>Nitrobacteraceae</taxon>
        <taxon>Bradyrhizobium</taxon>
    </lineage>
</organism>
<dbReference type="Proteomes" id="UP001314635">
    <property type="component" value="Unassembled WGS sequence"/>
</dbReference>
<dbReference type="Gene3D" id="1.20.910.10">
    <property type="entry name" value="Heme oxygenase-like"/>
    <property type="match status" value="1"/>
</dbReference>
<evidence type="ECO:0000313" key="2">
    <source>
        <dbReference type="Proteomes" id="UP001314635"/>
    </source>
</evidence>
<protein>
    <submittedName>
        <fullName evidence="1">Biliverdin-producing heme oxygenase</fullName>
    </submittedName>
</protein>
<gene>
    <name evidence="1" type="ORF">JQ619_19460</name>
</gene>
<reference evidence="2" key="1">
    <citation type="journal article" date="2021" name="ISME J.">
        <title>Evolutionary origin and ecological implication of a unique nif island in free-living Bradyrhizobium lineages.</title>
        <authorList>
            <person name="Tao J."/>
        </authorList>
    </citation>
    <scope>NUCLEOTIDE SEQUENCE [LARGE SCALE GENOMIC DNA]</scope>
    <source>
        <strain evidence="2">SZCCT0094</strain>
    </source>
</reference>
<dbReference type="InterPro" id="IPR016053">
    <property type="entry name" value="Haem_Oase-like"/>
</dbReference>
<name>A0ABS5G9K1_9BRAD</name>
<evidence type="ECO:0000313" key="1">
    <source>
        <dbReference type="EMBL" id="MBR1137954.1"/>
    </source>
</evidence>
<dbReference type="SUPFAM" id="SSF48613">
    <property type="entry name" value="Heme oxygenase-like"/>
    <property type="match status" value="1"/>
</dbReference>
<dbReference type="InterPro" id="IPR016084">
    <property type="entry name" value="Haem_Oase-like_multi-hlx"/>
</dbReference>
<dbReference type="Pfam" id="PF01126">
    <property type="entry name" value="Heme_oxygenase"/>
    <property type="match status" value="1"/>
</dbReference>
<dbReference type="RefSeq" id="WP_172239299.1">
    <property type="nucleotide sequence ID" value="NZ_JABFDP010000021.1"/>
</dbReference>
<proteinExistence type="predicted"/>